<dbReference type="PANTHER" id="PTHR24300">
    <property type="entry name" value="CYTOCHROME P450 508A4-RELATED"/>
    <property type="match status" value="1"/>
</dbReference>
<evidence type="ECO:0000256" key="5">
    <source>
        <dbReference type="PIRSR" id="PIRSR602401-1"/>
    </source>
</evidence>
<keyword evidence="7" id="KW-0472">Membrane</keyword>
<protein>
    <submittedName>
        <fullName evidence="8">CLUMA_CG019030, isoform A</fullName>
    </submittedName>
</protein>
<dbReference type="InterPro" id="IPR001128">
    <property type="entry name" value="Cyt_P450"/>
</dbReference>
<keyword evidence="2 5" id="KW-0479">Metal-binding</keyword>
<dbReference type="EMBL" id="CVRI01000066">
    <property type="protein sequence ID" value="CRL05883.1"/>
    <property type="molecule type" value="Genomic_DNA"/>
</dbReference>
<dbReference type="PRINTS" id="PR00463">
    <property type="entry name" value="EP450I"/>
</dbReference>
<dbReference type="FunFam" id="1.10.630.10:FF:000070">
    <property type="entry name" value="cytochrome P450 18a1"/>
    <property type="match status" value="1"/>
</dbReference>
<dbReference type="InterPro" id="IPR036396">
    <property type="entry name" value="Cyt_P450_sf"/>
</dbReference>
<dbReference type="SUPFAM" id="SSF48264">
    <property type="entry name" value="Cytochrome P450"/>
    <property type="match status" value="1"/>
</dbReference>
<keyword evidence="7" id="KW-1133">Transmembrane helix</keyword>
<dbReference type="OrthoDB" id="1055148at2759"/>
<evidence type="ECO:0000256" key="4">
    <source>
        <dbReference type="ARBA" id="ARBA00023033"/>
    </source>
</evidence>
<comment type="cofactor">
    <cofactor evidence="5">
        <name>heme</name>
        <dbReference type="ChEBI" id="CHEBI:30413"/>
    </cofactor>
</comment>
<keyword evidence="9" id="KW-1185">Reference proteome</keyword>
<keyword evidence="3 5" id="KW-0408">Iron</keyword>
<keyword evidence="4 6" id="KW-0503">Monooxygenase</keyword>
<evidence type="ECO:0000256" key="1">
    <source>
        <dbReference type="ARBA" id="ARBA00010617"/>
    </source>
</evidence>
<dbReference type="GO" id="GO:0016712">
    <property type="term" value="F:oxidoreductase activity, acting on paired donors, with incorporation or reduction of molecular oxygen, reduced flavin or flavoprotein as one donor, and incorporation of one atom of oxygen"/>
    <property type="evidence" value="ECO:0007669"/>
    <property type="project" value="TreeGrafter"/>
</dbReference>
<dbReference type="GO" id="GO:0006082">
    <property type="term" value="P:organic acid metabolic process"/>
    <property type="evidence" value="ECO:0007669"/>
    <property type="project" value="TreeGrafter"/>
</dbReference>
<proteinExistence type="inferred from homology"/>
<keyword evidence="5 6" id="KW-0349">Heme</keyword>
<sequence length="534" mass="61139">MSLDSMILNFLKRELEQDISKTLFVFCCALVLIILAQYLIKVIIENLRLPPGPYGIFPFGILKLIGAEKHKSFMKLAATYGPLFSCKLGQQLHIVISDYKLIREIFKKESLTGRPRTLLCSELNGIGFINTDGKLWKDQRRFLHEKLRRFGMTLVGSKNTKLQNLITNEVDDLISNLSNETSHTVDLDPFFAVSVSNVICNLLMSVRFTRDDPKFIKFNRMIDEGMILFGQIYTIDYFPVTQYLPGMKSARNQIAENRREMFSFYKEVIEDHKKNFDSNNIRDLVDAYLMEIETAKLNNSEHELFEGNKHEEQIMQVIGDLFSAGMETIKTTLLWLIVYMLRNPDARKQVQDELDDVVGRNRMPKVSDLPFCPKTESTILEVMRMSSIVPLATTHSPMIDEEINGYKIPAGCHVIPLINSVHMDPTLWDKPEEFRPSRFLNAEGKVEKPEYFIPFGVGRRMCLGDVLARIESFLFFSSMMHRFDISLPTGAELPSLNGNPGVTIYPNKFSVCLKERELEALSDELAPLRAFGAN</sequence>
<dbReference type="GO" id="GO:0020037">
    <property type="term" value="F:heme binding"/>
    <property type="evidence" value="ECO:0007669"/>
    <property type="project" value="InterPro"/>
</dbReference>
<dbReference type="GO" id="GO:0006805">
    <property type="term" value="P:xenobiotic metabolic process"/>
    <property type="evidence" value="ECO:0007669"/>
    <property type="project" value="TreeGrafter"/>
</dbReference>
<dbReference type="InterPro" id="IPR017972">
    <property type="entry name" value="Cyt_P450_CS"/>
</dbReference>
<name>A0A1J1J042_9DIPT</name>
<evidence type="ECO:0000256" key="3">
    <source>
        <dbReference type="ARBA" id="ARBA00023004"/>
    </source>
</evidence>
<dbReference type="PROSITE" id="PS00086">
    <property type="entry name" value="CYTOCHROME_P450"/>
    <property type="match status" value="1"/>
</dbReference>
<organism evidence="8 9">
    <name type="scientific">Clunio marinus</name>
    <dbReference type="NCBI Taxonomy" id="568069"/>
    <lineage>
        <taxon>Eukaryota</taxon>
        <taxon>Metazoa</taxon>
        <taxon>Ecdysozoa</taxon>
        <taxon>Arthropoda</taxon>
        <taxon>Hexapoda</taxon>
        <taxon>Insecta</taxon>
        <taxon>Pterygota</taxon>
        <taxon>Neoptera</taxon>
        <taxon>Endopterygota</taxon>
        <taxon>Diptera</taxon>
        <taxon>Nematocera</taxon>
        <taxon>Chironomoidea</taxon>
        <taxon>Chironomidae</taxon>
        <taxon>Clunio</taxon>
    </lineage>
</organism>
<evidence type="ECO:0000256" key="6">
    <source>
        <dbReference type="RuleBase" id="RU000461"/>
    </source>
</evidence>
<dbReference type="GO" id="GO:0005737">
    <property type="term" value="C:cytoplasm"/>
    <property type="evidence" value="ECO:0007669"/>
    <property type="project" value="TreeGrafter"/>
</dbReference>
<dbReference type="InterPro" id="IPR002401">
    <property type="entry name" value="Cyt_P450_E_grp-I"/>
</dbReference>
<reference evidence="8 9" key="1">
    <citation type="submission" date="2015-04" db="EMBL/GenBank/DDBJ databases">
        <authorList>
            <person name="Syromyatnikov M.Y."/>
            <person name="Popov V.N."/>
        </authorList>
    </citation>
    <scope>NUCLEOTIDE SEQUENCE [LARGE SCALE GENOMIC DNA]</scope>
</reference>
<evidence type="ECO:0000313" key="9">
    <source>
        <dbReference type="Proteomes" id="UP000183832"/>
    </source>
</evidence>
<comment type="similarity">
    <text evidence="1 6">Belongs to the cytochrome P450 family.</text>
</comment>
<evidence type="ECO:0000313" key="8">
    <source>
        <dbReference type="EMBL" id="CRL05883.1"/>
    </source>
</evidence>
<dbReference type="PRINTS" id="PR00385">
    <property type="entry name" value="P450"/>
</dbReference>
<dbReference type="Gene3D" id="1.10.630.10">
    <property type="entry name" value="Cytochrome P450"/>
    <property type="match status" value="1"/>
</dbReference>
<keyword evidence="6" id="KW-0560">Oxidoreductase</keyword>
<accession>A0A1J1J042</accession>
<dbReference type="PANTHER" id="PTHR24300:SF413">
    <property type="entry name" value="CYTOCHROME P450 18A1"/>
    <property type="match status" value="1"/>
</dbReference>
<keyword evidence="7" id="KW-0812">Transmembrane</keyword>
<dbReference type="AlphaFoldDB" id="A0A1J1J042"/>
<feature type="binding site" description="axial binding residue" evidence="5">
    <location>
        <position position="462"/>
    </location>
    <ligand>
        <name>heme</name>
        <dbReference type="ChEBI" id="CHEBI:30413"/>
    </ligand>
    <ligandPart>
        <name>Fe</name>
        <dbReference type="ChEBI" id="CHEBI:18248"/>
    </ligandPart>
</feature>
<gene>
    <name evidence="8" type="primary">putative Cytochrome P450 18a1</name>
    <name evidence="8" type="ORF">CLUMA_CG019030</name>
</gene>
<feature type="transmembrane region" description="Helical" evidence="7">
    <location>
        <begin position="21"/>
        <end position="40"/>
    </location>
</feature>
<dbReference type="GO" id="GO:0005506">
    <property type="term" value="F:iron ion binding"/>
    <property type="evidence" value="ECO:0007669"/>
    <property type="project" value="InterPro"/>
</dbReference>
<evidence type="ECO:0000256" key="2">
    <source>
        <dbReference type="ARBA" id="ARBA00022723"/>
    </source>
</evidence>
<dbReference type="Proteomes" id="UP000183832">
    <property type="component" value="Unassembled WGS sequence"/>
</dbReference>
<evidence type="ECO:0000256" key="7">
    <source>
        <dbReference type="SAM" id="Phobius"/>
    </source>
</evidence>
<dbReference type="Pfam" id="PF00067">
    <property type="entry name" value="p450"/>
    <property type="match status" value="1"/>
</dbReference>
<dbReference type="InterPro" id="IPR050182">
    <property type="entry name" value="Cytochrome_P450_fam2"/>
</dbReference>
<dbReference type="GO" id="GO:0008395">
    <property type="term" value="F:steroid hydroxylase activity"/>
    <property type="evidence" value="ECO:0007669"/>
    <property type="project" value="TreeGrafter"/>
</dbReference>
<dbReference type="STRING" id="568069.A0A1J1J042"/>